<sequence>MPKNHQGKRNPETVARKMNRGRKKEGLNPDLFASISATFVLNASFKAASVEVEMNQIAGTTSTDESARTLIQAPDASRLTVKVPLFTKKLKPGLATVMRKFVDIVKPNVQVEMQNIFNQMQVAELKYPQQDGCTMDALHLGIWEKLKKKPKISREAWEIQNATVRELMARLCTVISNKVAPLMVSIMVFYYPEIWEQQQRILNHVRQELAIDFEEKPWLDFKGAFFAILIKEGSSEISHLGSNDPKGLTWVAPVGDWERGDLKTPEIGLQTTLGPGEAILTNMKDIVYASPAPTLPAEGTRIILTGYTCSFLVKQSG</sequence>
<organism evidence="2 3">
    <name type="scientific">Lentinula raphanica</name>
    <dbReference type="NCBI Taxonomy" id="153919"/>
    <lineage>
        <taxon>Eukaryota</taxon>
        <taxon>Fungi</taxon>
        <taxon>Dikarya</taxon>
        <taxon>Basidiomycota</taxon>
        <taxon>Agaricomycotina</taxon>
        <taxon>Agaricomycetes</taxon>
        <taxon>Agaricomycetidae</taxon>
        <taxon>Agaricales</taxon>
        <taxon>Marasmiineae</taxon>
        <taxon>Omphalotaceae</taxon>
        <taxon>Lentinula</taxon>
    </lineage>
</organism>
<dbReference type="Gene3D" id="3.60.130.30">
    <property type="match status" value="1"/>
</dbReference>
<keyword evidence="3" id="KW-1185">Reference proteome</keyword>
<protein>
    <submittedName>
        <fullName evidence="2">Uncharacterized protein</fullName>
    </submittedName>
</protein>
<gene>
    <name evidence="2" type="ORF">F5878DRAFT_626609</name>
</gene>
<evidence type="ECO:0000313" key="3">
    <source>
        <dbReference type="Proteomes" id="UP001163846"/>
    </source>
</evidence>
<evidence type="ECO:0000313" key="2">
    <source>
        <dbReference type="EMBL" id="KAJ3835915.1"/>
    </source>
</evidence>
<reference evidence="2" key="1">
    <citation type="submission" date="2022-08" db="EMBL/GenBank/DDBJ databases">
        <authorList>
            <consortium name="DOE Joint Genome Institute"/>
            <person name="Min B."/>
            <person name="Riley R."/>
            <person name="Sierra-Patev S."/>
            <person name="Naranjo-Ortiz M."/>
            <person name="Looney B."/>
            <person name="Konkel Z."/>
            <person name="Slot J.C."/>
            <person name="Sakamoto Y."/>
            <person name="Steenwyk J.L."/>
            <person name="Rokas A."/>
            <person name="Carro J."/>
            <person name="Camarero S."/>
            <person name="Ferreira P."/>
            <person name="Molpeceres G."/>
            <person name="Ruiz-Duenas F.J."/>
            <person name="Serrano A."/>
            <person name="Henrissat B."/>
            <person name="Drula E."/>
            <person name="Hughes K.W."/>
            <person name="Mata J.L."/>
            <person name="Ishikawa N.K."/>
            <person name="Vargas-Isla R."/>
            <person name="Ushijima S."/>
            <person name="Smith C.A."/>
            <person name="Ahrendt S."/>
            <person name="Andreopoulos W."/>
            <person name="He G."/>
            <person name="Labutti K."/>
            <person name="Lipzen A."/>
            <person name="Ng V."/>
            <person name="Sandor L."/>
            <person name="Barry K."/>
            <person name="Martinez A.T."/>
            <person name="Xiao Y."/>
            <person name="Gibbons J.G."/>
            <person name="Terashima K."/>
            <person name="Hibbett D.S."/>
            <person name="Grigoriev I.V."/>
        </authorList>
    </citation>
    <scope>NUCLEOTIDE SEQUENCE</scope>
    <source>
        <strain evidence="2">TFB9207</strain>
    </source>
</reference>
<accession>A0AA38P4B4</accession>
<feature type="region of interest" description="Disordered" evidence="1">
    <location>
        <begin position="1"/>
        <end position="27"/>
    </location>
</feature>
<name>A0AA38P4B4_9AGAR</name>
<comment type="caution">
    <text evidence="2">The sequence shown here is derived from an EMBL/GenBank/DDBJ whole genome shotgun (WGS) entry which is preliminary data.</text>
</comment>
<proteinExistence type="predicted"/>
<evidence type="ECO:0000256" key="1">
    <source>
        <dbReference type="SAM" id="MobiDB-lite"/>
    </source>
</evidence>
<dbReference type="EMBL" id="MU806365">
    <property type="protein sequence ID" value="KAJ3835915.1"/>
    <property type="molecule type" value="Genomic_DNA"/>
</dbReference>
<dbReference type="AlphaFoldDB" id="A0AA38P4B4"/>
<dbReference type="Proteomes" id="UP001163846">
    <property type="component" value="Unassembled WGS sequence"/>
</dbReference>